<proteinExistence type="inferred from homology"/>
<accession>A0ABS1D4Z1</accession>
<evidence type="ECO:0000259" key="8">
    <source>
        <dbReference type="PROSITE" id="PS50192"/>
    </source>
</evidence>
<evidence type="ECO:0000256" key="4">
    <source>
        <dbReference type="ARBA" id="ARBA00029447"/>
    </source>
</evidence>
<evidence type="ECO:0000259" key="7">
    <source>
        <dbReference type="PROSITE" id="PS50111"/>
    </source>
</evidence>
<keyword evidence="2" id="KW-1003">Cell membrane</keyword>
<evidence type="ECO:0000256" key="2">
    <source>
        <dbReference type="ARBA" id="ARBA00022519"/>
    </source>
</evidence>
<dbReference type="Pfam" id="PF00015">
    <property type="entry name" value="MCPsignal"/>
    <property type="match status" value="1"/>
</dbReference>
<dbReference type="Pfam" id="PF07238">
    <property type="entry name" value="PilZ"/>
    <property type="match status" value="1"/>
</dbReference>
<comment type="similarity">
    <text evidence="4">Belongs to the methyl-accepting chemotaxis (MCP) protein family.</text>
</comment>
<keyword evidence="6" id="KW-0472">Membrane</keyword>
<reference evidence="10 11" key="1">
    <citation type="journal article" date="2020" name="Microorganisms">
        <title>Osmotic Adaptation and Compatible Solute Biosynthesis of Phototrophic Bacteria as Revealed from Genome Analyses.</title>
        <authorList>
            <person name="Imhoff J.F."/>
            <person name="Rahn T."/>
            <person name="Kunzel S."/>
            <person name="Keller A."/>
            <person name="Neulinger S.C."/>
        </authorList>
    </citation>
    <scope>NUCLEOTIDE SEQUENCE [LARGE SCALE GENOMIC DNA]</scope>
    <source>
        <strain evidence="10 11">DSM 15382</strain>
    </source>
</reference>
<sequence length="666" mass="68545">MLRRIMQMPVLGKGVLIVLLGVVSEAIIALVAMSGLQEVKTAYQTALVQESGAALQASQASRTVQGISRQAARLVYLGEGEARTGALTRIEALQRQTVEALAGIRAAQPGLAGAVQGLDADVGRLMEGVRGLAAAPAADTAALRRIMAERVDPQADRLRDALDRFVTERREAAGRTSEAALAVTGTVRTTMLVVSVVALAIGIALATALFALGVARPMRRMAAEVERVAGGTLDAAVEGRDRRDEVGAVARAVETLRVLGLEKRGLEASAAAERAARDRRQAAMDRHTQDFGQSVSGVLASLGAAAADMRRSADAMAAVAERARDQSASTAAGAEQSSHDLGTVAAATEELSASVAEISRQVAQAAAAAQDAVNCARTTDTTVRSLSEAAAQIGEVVRLISDIAGQTNLLALNATIEAARAGEAGKGFAVVASEVKALAGQTAKATEQIASQVAAIQAATTQAVDAVQEVGTAIGRVEEVASAIAAAVEEQGAATREIAASVQTVARQNNEATRAMNEVADIAESAGGTSRSVLNAAGEVARVSGEIRTEVDSFLAAMRGDERERRRYERLSVPGLRTVLRGNGLAAPIEAMVQDIARGGLALVGGPDLPPGLEVQIELPGAGTPIGGRVARREGSLLAIAFRQDPETLARVDALLDTLAPRAKAA</sequence>
<evidence type="ECO:0008006" key="12">
    <source>
        <dbReference type="Google" id="ProtNLM"/>
    </source>
</evidence>
<keyword evidence="11" id="KW-1185">Reference proteome</keyword>
<dbReference type="PANTHER" id="PTHR32089">
    <property type="entry name" value="METHYL-ACCEPTING CHEMOTAXIS PROTEIN MCPB"/>
    <property type="match status" value="1"/>
</dbReference>
<dbReference type="InterPro" id="IPR009875">
    <property type="entry name" value="PilZ_domain"/>
</dbReference>
<dbReference type="Proteomes" id="UP000697995">
    <property type="component" value="Unassembled WGS sequence"/>
</dbReference>
<name>A0ABS1D4Z1_9PROT</name>
<keyword evidence="3 5" id="KW-0807">Transducer</keyword>
<dbReference type="PRINTS" id="PR00260">
    <property type="entry name" value="CHEMTRNSDUCR"/>
</dbReference>
<evidence type="ECO:0000256" key="5">
    <source>
        <dbReference type="PROSITE-ProRule" id="PRU00284"/>
    </source>
</evidence>
<dbReference type="Pfam" id="PF00672">
    <property type="entry name" value="HAMP"/>
    <property type="match status" value="1"/>
</dbReference>
<organism evidence="10 11">
    <name type="scientific">Paracraurococcus ruber</name>
    <dbReference type="NCBI Taxonomy" id="77675"/>
    <lineage>
        <taxon>Bacteria</taxon>
        <taxon>Pseudomonadati</taxon>
        <taxon>Pseudomonadota</taxon>
        <taxon>Alphaproteobacteria</taxon>
        <taxon>Acetobacterales</taxon>
        <taxon>Roseomonadaceae</taxon>
        <taxon>Paracraurococcus</taxon>
    </lineage>
</organism>
<dbReference type="EMBL" id="NRSG01000386">
    <property type="protein sequence ID" value="MBK1661844.1"/>
    <property type="molecule type" value="Genomic_DNA"/>
</dbReference>
<feature type="transmembrane region" description="Helical" evidence="6">
    <location>
        <begin position="191"/>
        <end position="212"/>
    </location>
</feature>
<dbReference type="Gene3D" id="1.10.287.950">
    <property type="entry name" value="Methyl-accepting chemotaxis protein"/>
    <property type="match status" value="1"/>
</dbReference>
<evidence type="ECO:0000259" key="9">
    <source>
        <dbReference type="PROSITE" id="PS50885"/>
    </source>
</evidence>
<comment type="caution">
    <text evidence="10">The sequence shown here is derived from an EMBL/GenBank/DDBJ whole genome shotgun (WGS) entry which is preliminary data.</text>
</comment>
<dbReference type="CDD" id="cd06225">
    <property type="entry name" value="HAMP"/>
    <property type="match status" value="1"/>
</dbReference>
<dbReference type="Gene3D" id="6.10.340.10">
    <property type="match status" value="1"/>
</dbReference>
<evidence type="ECO:0000256" key="1">
    <source>
        <dbReference type="ARBA" id="ARBA00004429"/>
    </source>
</evidence>
<evidence type="ECO:0000256" key="3">
    <source>
        <dbReference type="ARBA" id="ARBA00023224"/>
    </source>
</evidence>
<feature type="domain" description="Methyl-accepting transducer" evidence="7">
    <location>
        <begin position="305"/>
        <end position="534"/>
    </location>
</feature>
<keyword evidence="2" id="KW-0997">Cell inner membrane</keyword>
<keyword evidence="6" id="KW-0812">Transmembrane</keyword>
<evidence type="ECO:0000313" key="10">
    <source>
        <dbReference type="EMBL" id="MBK1661844.1"/>
    </source>
</evidence>
<dbReference type="InterPro" id="IPR004089">
    <property type="entry name" value="MCPsignal_dom"/>
</dbReference>
<keyword evidence="6" id="KW-1133">Transmembrane helix</keyword>
<dbReference type="PANTHER" id="PTHR32089:SF112">
    <property type="entry name" value="LYSOZYME-LIKE PROTEIN-RELATED"/>
    <property type="match status" value="1"/>
</dbReference>
<dbReference type="RefSeq" id="WP_133223033.1">
    <property type="nucleotide sequence ID" value="NZ_NRSG01000386.1"/>
</dbReference>
<dbReference type="PROSITE" id="PS50111">
    <property type="entry name" value="CHEMOTAXIS_TRANSDUC_2"/>
    <property type="match status" value="1"/>
</dbReference>
<dbReference type="InterPro" id="IPR003660">
    <property type="entry name" value="HAMP_dom"/>
</dbReference>
<dbReference type="SUPFAM" id="SSF158472">
    <property type="entry name" value="HAMP domain-like"/>
    <property type="match status" value="1"/>
</dbReference>
<dbReference type="SUPFAM" id="SSF58104">
    <property type="entry name" value="Methyl-accepting chemotaxis protein (MCP) signaling domain"/>
    <property type="match status" value="1"/>
</dbReference>
<evidence type="ECO:0000256" key="6">
    <source>
        <dbReference type="SAM" id="Phobius"/>
    </source>
</evidence>
<evidence type="ECO:0000313" key="11">
    <source>
        <dbReference type="Proteomes" id="UP000697995"/>
    </source>
</evidence>
<dbReference type="InterPro" id="IPR004090">
    <property type="entry name" value="Chemotax_Me-accpt_rcpt"/>
</dbReference>
<dbReference type="SMART" id="SM00283">
    <property type="entry name" value="MA"/>
    <property type="match status" value="1"/>
</dbReference>
<dbReference type="InterPro" id="IPR000727">
    <property type="entry name" value="T_SNARE_dom"/>
</dbReference>
<comment type="subcellular location">
    <subcellularLocation>
        <location evidence="1">Cell inner membrane</location>
        <topology evidence="1">Multi-pass membrane protein</topology>
    </subcellularLocation>
</comment>
<gene>
    <name evidence="10" type="ORF">CKO45_26995</name>
</gene>
<feature type="domain" description="HAMP" evidence="9">
    <location>
        <begin position="212"/>
        <end position="265"/>
    </location>
</feature>
<dbReference type="PROSITE" id="PS50885">
    <property type="entry name" value="HAMP"/>
    <property type="match status" value="1"/>
</dbReference>
<feature type="domain" description="T-SNARE coiled-coil homology" evidence="8">
    <location>
        <begin position="457"/>
        <end position="519"/>
    </location>
</feature>
<protein>
    <recommendedName>
        <fullName evidence="12">Methyl-accepting chemotaxis protein</fullName>
    </recommendedName>
</protein>
<dbReference type="PROSITE" id="PS50192">
    <property type="entry name" value="T_SNARE"/>
    <property type="match status" value="1"/>
</dbReference>